<keyword evidence="3" id="KW-0378">Hydrolase</keyword>
<comment type="similarity">
    <text evidence="1">Belongs to the 5'(3')-deoxyribonucleotidase family.</text>
</comment>
<evidence type="ECO:0000256" key="2">
    <source>
        <dbReference type="ARBA" id="ARBA00022723"/>
    </source>
</evidence>
<accession>A0A6A4Z3Z4</accession>
<keyword evidence="2" id="KW-0479">Metal-binding</keyword>
<gene>
    <name evidence="5" type="ORF">AaE_014749</name>
</gene>
<dbReference type="InterPro" id="IPR036412">
    <property type="entry name" value="HAD-like_sf"/>
</dbReference>
<dbReference type="PANTHER" id="PTHR12103:SF12">
    <property type="entry name" value="FI20020P1"/>
    <property type="match status" value="1"/>
</dbReference>
<evidence type="ECO:0000256" key="3">
    <source>
        <dbReference type="ARBA" id="ARBA00022801"/>
    </source>
</evidence>
<dbReference type="Gene3D" id="3.40.50.1000">
    <property type="entry name" value="HAD superfamily/HAD-like"/>
    <property type="match status" value="1"/>
</dbReference>
<evidence type="ECO:0000256" key="4">
    <source>
        <dbReference type="ARBA" id="ARBA00022842"/>
    </source>
</evidence>
<name>A0A6A4Z3Z4_APHAT</name>
<dbReference type="InterPro" id="IPR023214">
    <property type="entry name" value="HAD_sf"/>
</dbReference>
<dbReference type="SUPFAM" id="SSF56784">
    <property type="entry name" value="HAD-like"/>
    <property type="match status" value="2"/>
</dbReference>
<reference evidence="5 6" key="1">
    <citation type="submission" date="2019-06" db="EMBL/GenBank/DDBJ databases">
        <title>Genomics analysis of Aphanomyces spp. identifies a new class of oomycete effector associated with host adaptation.</title>
        <authorList>
            <person name="Gaulin E."/>
        </authorList>
    </citation>
    <scope>NUCLEOTIDE SEQUENCE [LARGE SCALE GENOMIC DNA]</scope>
    <source>
        <strain evidence="5 6">E</strain>
    </source>
</reference>
<evidence type="ECO:0000313" key="6">
    <source>
        <dbReference type="Proteomes" id="UP000469452"/>
    </source>
</evidence>
<dbReference type="PANTHER" id="PTHR12103">
    <property type="entry name" value="5'-NUCLEOTIDASE DOMAIN-CONTAINING"/>
    <property type="match status" value="1"/>
</dbReference>
<keyword evidence="4" id="KW-0460">Magnesium</keyword>
<evidence type="ECO:0000313" key="5">
    <source>
        <dbReference type="EMBL" id="KAF0704798.1"/>
    </source>
</evidence>
<dbReference type="InterPro" id="IPR008380">
    <property type="entry name" value="HAD-SF_hydro_IG_5-nucl"/>
</dbReference>
<dbReference type="AlphaFoldDB" id="A0A6A4Z3Z4"/>
<sequence>MNLRTAQLPVWLPHLAFRGIAVDVIKGNLLHITSTNEVIRGFHGTYELPQNVLGLHYPVQQQRAGTTTYNYLYTNAEIIFGPLYAWLVDQYEAGTNTKVLYMGDHPIHDILNPSQSAAAWDTVAVIHESSLLFKHLERHHLRTKQVQTAIQMLFDSVCPCLSARSRGPQIDTKPMPSTSCFYFDCGGPYTSMGKLINRHAVLCVDSVSKLVHAENTINTLLQARLERYFVVT</sequence>
<dbReference type="GO" id="GO:0008253">
    <property type="term" value="F:5'-nucleotidase activity"/>
    <property type="evidence" value="ECO:0007669"/>
    <property type="project" value="TreeGrafter"/>
</dbReference>
<proteinExistence type="inferred from homology"/>
<dbReference type="Proteomes" id="UP000469452">
    <property type="component" value="Unassembled WGS sequence"/>
</dbReference>
<dbReference type="EMBL" id="VJMI01020328">
    <property type="protein sequence ID" value="KAF0704798.1"/>
    <property type="molecule type" value="Genomic_DNA"/>
</dbReference>
<organism evidence="5 6">
    <name type="scientific">Aphanomyces astaci</name>
    <name type="common">Crayfish plague agent</name>
    <dbReference type="NCBI Taxonomy" id="112090"/>
    <lineage>
        <taxon>Eukaryota</taxon>
        <taxon>Sar</taxon>
        <taxon>Stramenopiles</taxon>
        <taxon>Oomycota</taxon>
        <taxon>Saprolegniomycetes</taxon>
        <taxon>Saprolegniales</taxon>
        <taxon>Verrucalvaceae</taxon>
        <taxon>Aphanomyces</taxon>
    </lineage>
</organism>
<dbReference type="VEuPathDB" id="FungiDB:H257_14422"/>
<dbReference type="GO" id="GO:0046872">
    <property type="term" value="F:metal ion binding"/>
    <property type="evidence" value="ECO:0007669"/>
    <property type="project" value="UniProtKB-KW"/>
</dbReference>
<comment type="caution">
    <text evidence="5">The sequence shown here is derived from an EMBL/GenBank/DDBJ whole genome shotgun (WGS) entry which is preliminary data.</text>
</comment>
<protein>
    <submittedName>
        <fullName evidence="5">Uncharacterized protein</fullName>
    </submittedName>
</protein>
<evidence type="ECO:0000256" key="1">
    <source>
        <dbReference type="ARBA" id="ARBA00009589"/>
    </source>
</evidence>